<evidence type="ECO:0000313" key="5">
    <source>
        <dbReference type="EMBL" id="GMM60595.1"/>
    </source>
</evidence>
<dbReference type="Proteomes" id="UP001187221">
    <property type="component" value="Unassembled WGS sequence"/>
</dbReference>
<dbReference type="RefSeq" id="WP_317974381.1">
    <property type="nucleotide sequence ID" value="NZ_BTFW01000001.1"/>
</dbReference>
<dbReference type="Gene3D" id="1.10.287.470">
    <property type="entry name" value="Helix hairpin bin"/>
    <property type="match status" value="1"/>
</dbReference>
<feature type="transmembrane region" description="Helical" evidence="4">
    <location>
        <begin position="26"/>
        <end position="47"/>
    </location>
</feature>
<comment type="similarity">
    <text evidence="1">Belongs to the membrane fusion protein (MFP) (TC 8.A.1) family.</text>
</comment>
<comment type="caution">
    <text evidence="5">The sequence shown here is derived from an EMBL/GenBank/DDBJ whole genome shotgun (WGS) entry which is preliminary data.</text>
</comment>
<sequence length="423" mass="44079">MTDINHVTETEGDLDAFLGARPRRRVAHWASLVALLLAAGAALWLLLRFVNGPDLPYYSVPLERGDLTPMMSAPGMIHAEDEIVLRASEDGTVRSLLGPGDGVVRAGQPIVVLDGAPFQAALAGAGASRAAAQAALVAAQAQLDNARARLDRYENVWRRSQGRVPSANEMDGARAEMMRAVAGLDSAKAGLALAQEQEKQARARLDAAIVRAPFDGLVVARAVAPGQIVRPGTPLLTLATGLDRLVVSVPLRADEAQRLAPSAKARVLLADTPDHVRSARLVRIEARADTQGQDRLAVFALDPPAPDAAQSGESGGEEALKVRPGVAATVEIELPAREGVLLVPNAALGFTPDGVAPRTGTIYVLAGKDDPRQVAVSTGVSDGRRTEILANGLEPGVQVITGRRAPTASLQGATGPDAKSGKP</sequence>
<reference evidence="5 6" key="1">
    <citation type="submission" date="2023-06" db="EMBL/GenBank/DDBJ databases">
        <title>Draft genome sequence of Novosphingobium sp. strain IK01.</title>
        <authorList>
            <person name="Hatamoto M."/>
            <person name="Ikarashi T."/>
            <person name="Yamaguchi T."/>
        </authorList>
    </citation>
    <scope>NUCLEOTIDE SEQUENCE [LARGE SCALE GENOMIC DNA]</scope>
    <source>
        <strain evidence="5 6">IK01</strain>
    </source>
</reference>
<dbReference type="Gene3D" id="2.40.420.20">
    <property type="match status" value="1"/>
</dbReference>
<dbReference type="SUPFAM" id="SSF111369">
    <property type="entry name" value="HlyD-like secretion proteins"/>
    <property type="match status" value="1"/>
</dbReference>
<protein>
    <submittedName>
        <fullName evidence="5">Efflux RND transporter periplasmic adaptor subunit</fullName>
    </submittedName>
</protein>
<proteinExistence type="inferred from homology"/>
<keyword evidence="2" id="KW-0175">Coiled coil</keyword>
<organism evidence="5 6">
    <name type="scientific">Novosphingobium pituita</name>
    <dbReference type="NCBI Taxonomy" id="3056842"/>
    <lineage>
        <taxon>Bacteria</taxon>
        <taxon>Pseudomonadati</taxon>
        <taxon>Pseudomonadota</taxon>
        <taxon>Alphaproteobacteria</taxon>
        <taxon>Sphingomonadales</taxon>
        <taxon>Sphingomonadaceae</taxon>
        <taxon>Novosphingobium</taxon>
    </lineage>
</organism>
<dbReference type="PANTHER" id="PTHR30469:SF15">
    <property type="entry name" value="HLYD FAMILY OF SECRETION PROTEINS"/>
    <property type="match status" value="1"/>
</dbReference>
<evidence type="ECO:0000256" key="3">
    <source>
        <dbReference type="SAM" id="MobiDB-lite"/>
    </source>
</evidence>
<keyword evidence="4" id="KW-0812">Transmembrane</keyword>
<dbReference type="PANTHER" id="PTHR30469">
    <property type="entry name" value="MULTIDRUG RESISTANCE PROTEIN MDTA"/>
    <property type="match status" value="1"/>
</dbReference>
<evidence type="ECO:0000256" key="2">
    <source>
        <dbReference type="SAM" id="Coils"/>
    </source>
</evidence>
<keyword evidence="4" id="KW-1133">Transmembrane helix</keyword>
<keyword evidence="4" id="KW-0472">Membrane</keyword>
<dbReference type="InterPro" id="IPR006143">
    <property type="entry name" value="RND_pump_MFP"/>
</dbReference>
<feature type="region of interest" description="Disordered" evidence="3">
    <location>
        <begin position="402"/>
        <end position="423"/>
    </location>
</feature>
<keyword evidence="6" id="KW-1185">Reference proteome</keyword>
<dbReference type="NCBIfam" id="TIGR01730">
    <property type="entry name" value="RND_mfp"/>
    <property type="match status" value="1"/>
</dbReference>
<evidence type="ECO:0000256" key="4">
    <source>
        <dbReference type="SAM" id="Phobius"/>
    </source>
</evidence>
<dbReference type="EMBL" id="BTFW01000001">
    <property type="protein sequence ID" value="GMM60595.1"/>
    <property type="molecule type" value="Genomic_DNA"/>
</dbReference>
<gene>
    <name evidence="5" type="ORF">NUTIK01_13720</name>
</gene>
<dbReference type="Gene3D" id="2.40.30.170">
    <property type="match status" value="1"/>
</dbReference>
<feature type="coiled-coil region" evidence="2">
    <location>
        <begin position="184"/>
        <end position="211"/>
    </location>
</feature>
<evidence type="ECO:0000313" key="6">
    <source>
        <dbReference type="Proteomes" id="UP001187221"/>
    </source>
</evidence>
<accession>A0ABQ6P5U0</accession>
<evidence type="ECO:0000256" key="1">
    <source>
        <dbReference type="ARBA" id="ARBA00009477"/>
    </source>
</evidence>
<name>A0ABQ6P5U0_9SPHN</name>
<dbReference type="Gene3D" id="2.40.50.100">
    <property type="match status" value="1"/>
</dbReference>
<feature type="coiled-coil region" evidence="2">
    <location>
        <begin position="129"/>
        <end position="156"/>
    </location>
</feature>